<dbReference type="InterPro" id="IPR026898">
    <property type="entry name" value="PrsW"/>
</dbReference>
<keyword evidence="1" id="KW-0812">Transmembrane</keyword>
<feature type="transmembrane region" description="Helical" evidence="1">
    <location>
        <begin position="313"/>
        <end position="335"/>
    </location>
</feature>
<name>A0A448ZAD9_9STRA</name>
<keyword evidence="1" id="KW-1133">Transmembrane helix</keyword>
<protein>
    <recommendedName>
        <fullName evidence="4">PrsW family intramembrane metalloprotease</fullName>
    </recommendedName>
</protein>
<evidence type="ECO:0008006" key="4">
    <source>
        <dbReference type="Google" id="ProtNLM"/>
    </source>
</evidence>
<feature type="transmembrane region" description="Helical" evidence="1">
    <location>
        <begin position="347"/>
        <end position="365"/>
    </location>
</feature>
<sequence>MMRHQHHHPNSRREYRGGWSTSMGALLDDPNRKSNCCALTCCGIFLYDRTNYLVTGNRPNWTQRQVTVLIIPLLLVFAIAITSAMGEIECEVWDDECIILYSLLVFSLQAIFVAYLIFLCCWGRQSHGTLRQAVHRKMRDQQRGEKHFEEQLSDMDIAVIEQPVGCCSCYPYDVEVSLDAVGDDIDVARKLMIPSSADLSTCLFRVWSNFCCGTLCQCWCQCCGMCAIGQEDRELELILKKNDNPGALHIDYITFQPYSEYFPAIRAIQNSREASFSKHWSALSELSKRILRCAFYVILISCSLFVLSQQEHYGIKIGVALGVWIQPCIVLYFVWWRWNRFDISFDAVIKYFASGYVIGVFQAFMVETIMSIPYGVFATIELSSEVVSEVGQNATDPTTYLEDRKNVAKMMKDYWGVNALYLFVGAFIMAAFVEEVVKYYCYWTIEMPEQIYDTQKSKISQANYVTIGMVSASLGFACKENMQYVFQSQYVGDELLTLFLRSLLALHPLCAAIQSLGVIKRDILGDPSSSLGRILLPAVILHGAFDFAEMLLAYFLYINDLEEQGTFAPSSAQDTGSQPSSGIGIVSPVGVGGIFMIVGLMYYFFRARLQQNQLALAHMSESTSALELSSFV</sequence>
<dbReference type="GO" id="GO:0008233">
    <property type="term" value="F:peptidase activity"/>
    <property type="evidence" value="ECO:0007669"/>
    <property type="project" value="InterPro"/>
</dbReference>
<dbReference type="Proteomes" id="UP000291116">
    <property type="component" value="Unassembled WGS sequence"/>
</dbReference>
<reference evidence="2 3" key="1">
    <citation type="submission" date="2019-01" db="EMBL/GenBank/DDBJ databases">
        <authorList>
            <person name="Ferrante I. M."/>
        </authorList>
    </citation>
    <scope>NUCLEOTIDE SEQUENCE [LARGE SCALE GENOMIC DNA]</scope>
    <source>
        <strain evidence="2 3">B856</strain>
    </source>
</reference>
<feature type="transmembrane region" description="Helical" evidence="1">
    <location>
        <begin position="98"/>
        <end position="122"/>
    </location>
</feature>
<dbReference type="EMBL" id="CAACVS010000200">
    <property type="protein sequence ID" value="VEU39025.1"/>
    <property type="molecule type" value="Genomic_DNA"/>
</dbReference>
<feature type="transmembrane region" description="Helical" evidence="1">
    <location>
        <begin position="585"/>
        <end position="605"/>
    </location>
</feature>
<evidence type="ECO:0000313" key="3">
    <source>
        <dbReference type="Proteomes" id="UP000291116"/>
    </source>
</evidence>
<feature type="transmembrane region" description="Helical" evidence="1">
    <location>
        <begin position="531"/>
        <end position="557"/>
    </location>
</feature>
<accession>A0A448ZAD9</accession>
<keyword evidence="1" id="KW-0472">Membrane</keyword>
<gene>
    <name evidence="2" type="ORF">PSNMU_V1.4_AUG-EV-PASAV3_0058610</name>
</gene>
<feature type="transmembrane region" description="Helical" evidence="1">
    <location>
        <begin position="419"/>
        <end position="441"/>
    </location>
</feature>
<organism evidence="2 3">
    <name type="scientific">Pseudo-nitzschia multistriata</name>
    <dbReference type="NCBI Taxonomy" id="183589"/>
    <lineage>
        <taxon>Eukaryota</taxon>
        <taxon>Sar</taxon>
        <taxon>Stramenopiles</taxon>
        <taxon>Ochrophyta</taxon>
        <taxon>Bacillariophyta</taxon>
        <taxon>Bacillariophyceae</taxon>
        <taxon>Bacillariophycidae</taxon>
        <taxon>Bacillariales</taxon>
        <taxon>Bacillariaceae</taxon>
        <taxon>Pseudo-nitzschia</taxon>
    </lineage>
</organism>
<keyword evidence="3" id="KW-1185">Reference proteome</keyword>
<feature type="transmembrane region" description="Helical" evidence="1">
    <location>
        <begin position="66"/>
        <end position="86"/>
    </location>
</feature>
<dbReference type="AlphaFoldDB" id="A0A448ZAD9"/>
<dbReference type="Pfam" id="PF13367">
    <property type="entry name" value="PrsW-protease"/>
    <property type="match status" value="1"/>
</dbReference>
<feature type="transmembrane region" description="Helical" evidence="1">
    <location>
        <begin position="290"/>
        <end position="307"/>
    </location>
</feature>
<dbReference type="OrthoDB" id="195828at2759"/>
<evidence type="ECO:0000256" key="1">
    <source>
        <dbReference type="SAM" id="Phobius"/>
    </source>
</evidence>
<evidence type="ECO:0000313" key="2">
    <source>
        <dbReference type="EMBL" id="VEU39025.1"/>
    </source>
</evidence>
<proteinExistence type="predicted"/>